<feature type="region of interest" description="Disordered" evidence="1">
    <location>
        <begin position="56"/>
        <end position="81"/>
    </location>
</feature>
<dbReference type="EMBL" id="BDSP01000082">
    <property type="protein sequence ID" value="GAX14748.1"/>
    <property type="molecule type" value="Genomic_DNA"/>
</dbReference>
<dbReference type="Proteomes" id="UP000198406">
    <property type="component" value="Unassembled WGS sequence"/>
</dbReference>
<protein>
    <submittedName>
        <fullName evidence="2">Uncharacterized protein</fullName>
    </submittedName>
</protein>
<dbReference type="PANTHER" id="PTHR37827">
    <property type="entry name" value="TUDOR DOMAIN-CONTAINING PROTEIN"/>
    <property type="match status" value="1"/>
</dbReference>
<evidence type="ECO:0000313" key="3">
    <source>
        <dbReference type="Proteomes" id="UP000198406"/>
    </source>
</evidence>
<dbReference type="OrthoDB" id="4850648at2759"/>
<keyword evidence="3" id="KW-1185">Reference proteome</keyword>
<comment type="caution">
    <text evidence="2">The sequence shown here is derived from an EMBL/GenBank/DDBJ whole genome shotgun (WGS) entry which is preliminary data.</text>
</comment>
<gene>
    <name evidence="2" type="ORF">FisN_11Hu292</name>
</gene>
<feature type="compositionally biased region" description="Acidic residues" evidence="1">
    <location>
        <begin position="61"/>
        <end position="81"/>
    </location>
</feature>
<organism evidence="2 3">
    <name type="scientific">Fistulifera solaris</name>
    <name type="common">Oleaginous diatom</name>
    <dbReference type="NCBI Taxonomy" id="1519565"/>
    <lineage>
        <taxon>Eukaryota</taxon>
        <taxon>Sar</taxon>
        <taxon>Stramenopiles</taxon>
        <taxon>Ochrophyta</taxon>
        <taxon>Bacillariophyta</taxon>
        <taxon>Bacillariophyceae</taxon>
        <taxon>Bacillariophycidae</taxon>
        <taxon>Naviculales</taxon>
        <taxon>Naviculaceae</taxon>
        <taxon>Fistulifera</taxon>
    </lineage>
</organism>
<name>A0A1Z5JLT5_FISSO</name>
<reference evidence="2 3" key="1">
    <citation type="journal article" date="2015" name="Plant Cell">
        <title>Oil accumulation by the oleaginous diatom Fistulifera solaris as revealed by the genome and transcriptome.</title>
        <authorList>
            <person name="Tanaka T."/>
            <person name="Maeda Y."/>
            <person name="Veluchamy A."/>
            <person name="Tanaka M."/>
            <person name="Abida H."/>
            <person name="Marechal E."/>
            <person name="Bowler C."/>
            <person name="Muto M."/>
            <person name="Sunaga Y."/>
            <person name="Tanaka M."/>
            <person name="Yoshino T."/>
            <person name="Taniguchi T."/>
            <person name="Fukuda Y."/>
            <person name="Nemoto M."/>
            <person name="Matsumoto M."/>
            <person name="Wong P.S."/>
            <person name="Aburatani S."/>
            <person name="Fujibuchi W."/>
        </authorList>
    </citation>
    <scope>NUCLEOTIDE SEQUENCE [LARGE SCALE GENOMIC DNA]</scope>
    <source>
        <strain evidence="2 3">JPCC DA0580</strain>
    </source>
</reference>
<sequence length="217" mass="25003">MTARDISRFIQILIDEGYCWTYEEADAIVNTVEDEQGLHEYLGIALPEAQSLWRKVHESEPNDDDDDSSQSEEVEEEEFIAKSEDDDTAAYLGEGECELCERSMRLTRHHLVPRCTWSRLEPRMLRALEGSSSVDGLESLLDRIQTSDAFTNKQRVRQALQMTCAICRPCHTTIHQTHDNVTLALQFNTVDKLLEDKTIYSFCQWANKQRRGKLGMK</sequence>
<evidence type="ECO:0000313" key="2">
    <source>
        <dbReference type="EMBL" id="GAX14748.1"/>
    </source>
</evidence>
<accession>A0A1Z5JLT5</accession>
<dbReference type="InParanoid" id="A0A1Z5JLT5"/>
<proteinExistence type="predicted"/>
<dbReference type="AlphaFoldDB" id="A0A1Z5JLT5"/>
<dbReference type="PANTHER" id="PTHR37827:SF1">
    <property type="entry name" value="HNH DOMAIN-CONTAINING PROTEIN"/>
    <property type="match status" value="1"/>
</dbReference>
<evidence type="ECO:0000256" key="1">
    <source>
        <dbReference type="SAM" id="MobiDB-lite"/>
    </source>
</evidence>